<organism evidence="2 3">
    <name type="scientific">Sporothrix curviconia</name>
    <dbReference type="NCBI Taxonomy" id="1260050"/>
    <lineage>
        <taxon>Eukaryota</taxon>
        <taxon>Fungi</taxon>
        <taxon>Dikarya</taxon>
        <taxon>Ascomycota</taxon>
        <taxon>Pezizomycotina</taxon>
        <taxon>Sordariomycetes</taxon>
        <taxon>Sordariomycetidae</taxon>
        <taxon>Ophiostomatales</taxon>
        <taxon>Ophiostomataceae</taxon>
        <taxon>Sporothrix</taxon>
    </lineage>
</organism>
<evidence type="ECO:0000259" key="1">
    <source>
        <dbReference type="Pfam" id="PF01636"/>
    </source>
</evidence>
<dbReference type="SUPFAM" id="SSF56112">
    <property type="entry name" value="Protein kinase-like (PK-like)"/>
    <property type="match status" value="1"/>
</dbReference>
<feature type="domain" description="Aminoglycoside phosphotransferase" evidence="1">
    <location>
        <begin position="67"/>
        <end position="290"/>
    </location>
</feature>
<sequence length="404" mass="44725">MDERDVVPDEAILAYIFGASHEPTSTTLVLQTWEKCVFRADFDNGEPSCFVRMEAKDSDPPPQLGAVSALQAVAAHYLPGLVPKMLKTGVGADAAVNKQGRRFEFSVMAFAEGETLEAVWDDLSLENQQAIVAELSTAVQTLHKVRLEDPVVQDLLAGPVPAASTARLGCLSTGFVADGEAFLIALGQKWELKDRHLYDIDKIDASDGDDGFFVFSAFDGIPPVTVRTAHLEQWPHEAVFCHNDLSPRNIIVQTTTVGAGKPWYRVSGLIDWEMAGFYPPAYELALHDKYLGTANMQASFYGLLRRELLATVFVERTLSQTSLLGVLQVFNESRQRRLYDGLNIPAHIRRRFLDRLGLTQDADLFVGWVARDTETTKDGTYPSLSHAEVDALIQDVIQEVQAKR</sequence>
<dbReference type="Proteomes" id="UP001642405">
    <property type="component" value="Unassembled WGS sequence"/>
</dbReference>
<gene>
    <name evidence="2" type="ORF">SCUCBS95973_003659</name>
</gene>
<proteinExistence type="predicted"/>
<name>A0ABP0BHA2_9PEZI</name>
<dbReference type="Pfam" id="PF01636">
    <property type="entry name" value="APH"/>
    <property type="match status" value="1"/>
</dbReference>
<dbReference type="InterPro" id="IPR051678">
    <property type="entry name" value="AGP_Transferase"/>
</dbReference>
<dbReference type="InterPro" id="IPR002575">
    <property type="entry name" value="Aminoglycoside_PTrfase"/>
</dbReference>
<comment type="caution">
    <text evidence="2">The sequence shown here is derived from an EMBL/GenBank/DDBJ whole genome shotgun (WGS) entry which is preliminary data.</text>
</comment>
<dbReference type="InterPro" id="IPR011009">
    <property type="entry name" value="Kinase-like_dom_sf"/>
</dbReference>
<reference evidence="2 3" key="1">
    <citation type="submission" date="2024-01" db="EMBL/GenBank/DDBJ databases">
        <authorList>
            <person name="Allen C."/>
            <person name="Tagirdzhanova G."/>
        </authorList>
    </citation>
    <scope>NUCLEOTIDE SEQUENCE [LARGE SCALE GENOMIC DNA]</scope>
</reference>
<dbReference type="Gene3D" id="3.90.1200.10">
    <property type="match status" value="1"/>
</dbReference>
<evidence type="ECO:0000313" key="3">
    <source>
        <dbReference type="Proteomes" id="UP001642405"/>
    </source>
</evidence>
<dbReference type="PANTHER" id="PTHR21310">
    <property type="entry name" value="AMINOGLYCOSIDE PHOSPHOTRANSFERASE-RELATED-RELATED"/>
    <property type="match status" value="1"/>
</dbReference>
<dbReference type="EMBL" id="CAWUHB010000016">
    <property type="protein sequence ID" value="CAK7218959.1"/>
    <property type="molecule type" value="Genomic_DNA"/>
</dbReference>
<dbReference type="PANTHER" id="PTHR21310:SF39">
    <property type="entry name" value="AMINOGLYCOSIDE PHOSPHOTRANSFERASE DOMAIN-CONTAINING PROTEIN"/>
    <property type="match status" value="1"/>
</dbReference>
<protein>
    <recommendedName>
        <fullName evidence="1">Aminoglycoside phosphotransferase domain-containing protein</fullName>
    </recommendedName>
</protein>
<accession>A0ABP0BHA2</accession>
<keyword evidence="3" id="KW-1185">Reference proteome</keyword>
<evidence type="ECO:0000313" key="2">
    <source>
        <dbReference type="EMBL" id="CAK7218959.1"/>
    </source>
</evidence>